<keyword evidence="7 11" id="KW-0067">ATP-binding</keyword>
<keyword evidence="5 11" id="KW-0436">Ligase</keyword>
<feature type="domain" description="DALR anticodon binding" evidence="12">
    <location>
        <begin position="586"/>
        <end position="680"/>
    </location>
</feature>
<dbReference type="Proteomes" id="UP000482155">
    <property type="component" value="Unassembled WGS sequence"/>
</dbReference>
<dbReference type="GO" id="GO:0006420">
    <property type="term" value="P:arginyl-tRNA aminoacylation"/>
    <property type="evidence" value="ECO:0007669"/>
    <property type="project" value="InterPro"/>
</dbReference>
<evidence type="ECO:0000256" key="11">
    <source>
        <dbReference type="HAMAP-Rule" id="MF_00255"/>
    </source>
</evidence>
<comment type="catalytic activity">
    <reaction evidence="10 11">
        <text>tRNA(Gly) + glycine + ATP = glycyl-tRNA(Gly) + AMP + diphosphate</text>
        <dbReference type="Rhea" id="RHEA:16013"/>
        <dbReference type="Rhea" id="RHEA-COMP:9664"/>
        <dbReference type="Rhea" id="RHEA-COMP:9683"/>
        <dbReference type="ChEBI" id="CHEBI:30616"/>
        <dbReference type="ChEBI" id="CHEBI:33019"/>
        <dbReference type="ChEBI" id="CHEBI:57305"/>
        <dbReference type="ChEBI" id="CHEBI:78442"/>
        <dbReference type="ChEBI" id="CHEBI:78522"/>
        <dbReference type="ChEBI" id="CHEBI:456215"/>
        <dbReference type="EC" id="6.1.1.14"/>
    </reaction>
</comment>
<protein>
    <recommendedName>
        <fullName evidence="11">Glycine--tRNA ligase beta subunit</fullName>
        <ecNumber evidence="11">6.1.1.14</ecNumber>
    </recommendedName>
    <alternativeName>
        <fullName evidence="11">Glycyl-tRNA synthetase beta subunit</fullName>
        <shortName evidence="11">GlyRS</shortName>
    </alternativeName>
</protein>
<accession>A0A6B3SNI8</accession>
<comment type="similarity">
    <text evidence="2 11">Belongs to the class-II aminoacyl-tRNA synthetase family.</text>
</comment>
<keyword evidence="9 11" id="KW-0030">Aminoacyl-tRNA synthetase</keyword>
<dbReference type="InterPro" id="IPR015944">
    <property type="entry name" value="Gly-tRNA-synth_bsu"/>
</dbReference>
<reference evidence="13 14" key="1">
    <citation type="submission" date="2020-02" db="EMBL/GenBank/DDBJ databases">
        <authorList>
            <person name="Kim M.K."/>
        </authorList>
    </citation>
    <scope>NUCLEOTIDE SEQUENCE [LARGE SCALE GENOMIC DNA]</scope>
    <source>
        <strain evidence="13 14">17J57-3</strain>
    </source>
</reference>
<keyword evidence="6 11" id="KW-0547">Nucleotide-binding</keyword>
<keyword evidence="4 11" id="KW-0963">Cytoplasm</keyword>
<comment type="subunit">
    <text evidence="3 11">Tetramer of two alpha and two beta subunits.</text>
</comment>
<dbReference type="GO" id="GO:0005524">
    <property type="term" value="F:ATP binding"/>
    <property type="evidence" value="ECO:0007669"/>
    <property type="project" value="UniProtKB-UniRule"/>
</dbReference>
<evidence type="ECO:0000256" key="7">
    <source>
        <dbReference type="ARBA" id="ARBA00022840"/>
    </source>
</evidence>
<dbReference type="HAMAP" id="MF_00255">
    <property type="entry name" value="Gly_tRNA_synth_beta"/>
    <property type="match status" value="1"/>
</dbReference>
<evidence type="ECO:0000256" key="3">
    <source>
        <dbReference type="ARBA" id="ARBA00011209"/>
    </source>
</evidence>
<organism evidence="13 14">
    <name type="scientific">Noviherbaspirillum galbum</name>
    <dbReference type="NCBI Taxonomy" id="2709383"/>
    <lineage>
        <taxon>Bacteria</taxon>
        <taxon>Pseudomonadati</taxon>
        <taxon>Pseudomonadota</taxon>
        <taxon>Betaproteobacteria</taxon>
        <taxon>Burkholderiales</taxon>
        <taxon>Oxalobacteraceae</taxon>
        <taxon>Noviherbaspirillum</taxon>
    </lineage>
</organism>
<evidence type="ECO:0000256" key="8">
    <source>
        <dbReference type="ARBA" id="ARBA00022917"/>
    </source>
</evidence>
<dbReference type="GO" id="GO:0006426">
    <property type="term" value="P:glycyl-tRNA aminoacylation"/>
    <property type="evidence" value="ECO:0007669"/>
    <property type="project" value="UniProtKB-UniRule"/>
</dbReference>
<keyword evidence="14" id="KW-1185">Reference proteome</keyword>
<dbReference type="SUPFAM" id="SSF109604">
    <property type="entry name" value="HD-domain/PDEase-like"/>
    <property type="match status" value="1"/>
</dbReference>
<evidence type="ECO:0000256" key="9">
    <source>
        <dbReference type="ARBA" id="ARBA00023146"/>
    </source>
</evidence>
<comment type="subcellular location">
    <subcellularLocation>
        <location evidence="1 11">Cytoplasm</location>
    </subcellularLocation>
</comment>
<evidence type="ECO:0000313" key="14">
    <source>
        <dbReference type="Proteomes" id="UP000482155"/>
    </source>
</evidence>
<dbReference type="Pfam" id="PF05746">
    <property type="entry name" value="DALR_1"/>
    <property type="match status" value="1"/>
</dbReference>
<dbReference type="PROSITE" id="PS50861">
    <property type="entry name" value="AA_TRNA_LIGASE_II_GLYAB"/>
    <property type="match status" value="1"/>
</dbReference>
<evidence type="ECO:0000256" key="10">
    <source>
        <dbReference type="ARBA" id="ARBA00047937"/>
    </source>
</evidence>
<dbReference type="PRINTS" id="PR01045">
    <property type="entry name" value="TRNASYNTHGB"/>
</dbReference>
<dbReference type="GO" id="GO:0005829">
    <property type="term" value="C:cytosol"/>
    <property type="evidence" value="ECO:0007669"/>
    <property type="project" value="TreeGrafter"/>
</dbReference>
<dbReference type="AlphaFoldDB" id="A0A6B3SNI8"/>
<proteinExistence type="inferred from homology"/>
<evidence type="ECO:0000313" key="13">
    <source>
        <dbReference type="EMBL" id="NEX60825.1"/>
    </source>
</evidence>
<dbReference type="Pfam" id="PF02092">
    <property type="entry name" value="tRNA_synt_2f"/>
    <property type="match status" value="1"/>
</dbReference>
<comment type="caution">
    <text evidence="13">The sequence shown here is derived from an EMBL/GenBank/DDBJ whole genome shotgun (WGS) entry which is preliminary data.</text>
</comment>
<evidence type="ECO:0000256" key="1">
    <source>
        <dbReference type="ARBA" id="ARBA00004496"/>
    </source>
</evidence>
<dbReference type="EMBL" id="JAAIVB010000021">
    <property type="protein sequence ID" value="NEX60825.1"/>
    <property type="molecule type" value="Genomic_DNA"/>
</dbReference>
<evidence type="ECO:0000259" key="12">
    <source>
        <dbReference type="Pfam" id="PF05746"/>
    </source>
</evidence>
<dbReference type="EC" id="6.1.1.14" evidence="11"/>
<dbReference type="NCBIfam" id="TIGR00211">
    <property type="entry name" value="glyS"/>
    <property type="match status" value="1"/>
</dbReference>
<evidence type="ECO:0000256" key="4">
    <source>
        <dbReference type="ARBA" id="ARBA00022490"/>
    </source>
</evidence>
<evidence type="ECO:0000256" key="5">
    <source>
        <dbReference type="ARBA" id="ARBA00022598"/>
    </source>
</evidence>
<keyword evidence="8 11" id="KW-0648">Protein biosynthesis</keyword>
<name>A0A6B3SNI8_9BURK</name>
<evidence type="ECO:0000256" key="6">
    <source>
        <dbReference type="ARBA" id="ARBA00022741"/>
    </source>
</evidence>
<gene>
    <name evidence="11" type="primary">glyS</name>
    <name evidence="13" type="ORF">G3574_07025</name>
</gene>
<dbReference type="InterPro" id="IPR008909">
    <property type="entry name" value="DALR_anticod-bd"/>
</dbReference>
<dbReference type="PANTHER" id="PTHR30075:SF2">
    <property type="entry name" value="GLYCINE--TRNA LIGASE, CHLOROPLASTIC_MITOCHONDRIAL 2"/>
    <property type="match status" value="1"/>
</dbReference>
<dbReference type="GO" id="GO:0004814">
    <property type="term" value="F:arginine-tRNA ligase activity"/>
    <property type="evidence" value="ECO:0007669"/>
    <property type="project" value="InterPro"/>
</dbReference>
<dbReference type="RefSeq" id="WP_163961448.1">
    <property type="nucleotide sequence ID" value="NZ_JAAIVB010000021.1"/>
</dbReference>
<dbReference type="GO" id="GO:0004820">
    <property type="term" value="F:glycine-tRNA ligase activity"/>
    <property type="evidence" value="ECO:0007669"/>
    <property type="project" value="UniProtKB-UniRule"/>
</dbReference>
<dbReference type="InterPro" id="IPR006194">
    <property type="entry name" value="Gly-tRNA-synth_heterodimer"/>
</dbReference>
<dbReference type="PANTHER" id="PTHR30075">
    <property type="entry name" value="GLYCYL-TRNA SYNTHETASE"/>
    <property type="match status" value="1"/>
</dbReference>
<sequence length="694" mass="75342">MTQTLLVELLTEELPPKALARLGDAFAAGILNGLKSRDFLEADAAATAYASPRRLAVTIGGVRATSPDKSIREKVLPVSVALDKEGNPAPPLAKKLAALGFPDLKVSDLERASDGKAESFFYTYTAPGSALRDGLQAALEEMLTKLPIPKVMSYQRPDGETVQFVRPAHKLIALLGSEIVPISTLGLQAGRVTLGHRFLSQGEISIADAASYAGTLATQGKVIASAAERKETIRKSLLEKAGADRVLMPESLLDEVTALVEWPVVYECRFEESFLSVPQECLILTMQTNQKYFALTDDANRLRSRFLIVSNIETADPRHIIGGNERVVRPRLSDAKFFFEQDKKKTLADRIPGLANVVYHNKLGTQGQRTERVTALAGKIAAALGADVALAERGALLAKADLLTDMVGEFPELQGIMGTYYARHDGEPEEVALAASEHYQPRFAGDALPATQTGTVVALADKLETLVGIWGIGLQPTGDKDPFALRRHALGVLRMLVEKRLPLSLHALLQDAAQLFAGNANFKDATGEVYAFMLDRLRGLLRERGYSQNEIEAVVAQQPDRLDNIVERLDAVHAFAALPEAESLAAANKRITNILKKTAVSENLIHVGLLKEVAEEGLYSAMQLLKPQVDAAFAKGDFAGTLKSLAQLRNNVDAFFNDVMVMAEDEKLRNNRLALLSELHGMMNRVADISKLAA</sequence>
<evidence type="ECO:0000256" key="2">
    <source>
        <dbReference type="ARBA" id="ARBA00008226"/>
    </source>
</evidence>